<dbReference type="AlphaFoldDB" id="A0A0F9DBN2"/>
<sequence>MTWIQTYSGLQFWPLNPKPEDVRLEDIAHALSLSCRFNGHCRKFYSVAQHSVLVARHLLTHGVLHSAGIERRTMAFRAALLHDAAEAYLPDVSRPIKPTWEDFERIEEHLLRCIHVALDVRIDSETEMTIKHCDNALLATEARDLLGSPPAPWEDLPMPVAAIIAPWRPETAERIWLQEWTK</sequence>
<evidence type="ECO:0008006" key="2">
    <source>
        <dbReference type="Google" id="ProtNLM"/>
    </source>
</evidence>
<comment type="caution">
    <text evidence="1">The sequence shown here is derived from an EMBL/GenBank/DDBJ whole genome shotgun (WGS) entry which is preliminary data.</text>
</comment>
<accession>A0A0F9DBN2</accession>
<reference evidence="1" key="1">
    <citation type="journal article" date="2015" name="Nature">
        <title>Complex archaea that bridge the gap between prokaryotes and eukaryotes.</title>
        <authorList>
            <person name="Spang A."/>
            <person name="Saw J.H."/>
            <person name="Jorgensen S.L."/>
            <person name="Zaremba-Niedzwiedzka K."/>
            <person name="Martijn J."/>
            <person name="Lind A.E."/>
            <person name="van Eijk R."/>
            <person name="Schleper C."/>
            <person name="Guy L."/>
            <person name="Ettema T.J."/>
        </authorList>
    </citation>
    <scope>NUCLEOTIDE SEQUENCE</scope>
</reference>
<dbReference type="Gene3D" id="1.10.3210.10">
    <property type="entry name" value="Hypothetical protein af1432"/>
    <property type="match status" value="1"/>
</dbReference>
<dbReference type="EMBL" id="LAZR01029596">
    <property type="protein sequence ID" value="KKL59118.1"/>
    <property type="molecule type" value="Genomic_DNA"/>
</dbReference>
<dbReference type="InterPro" id="IPR003607">
    <property type="entry name" value="HD/PDEase_dom"/>
</dbReference>
<dbReference type="SUPFAM" id="SSF109604">
    <property type="entry name" value="HD-domain/PDEase-like"/>
    <property type="match status" value="1"/>
</dbReference>
<gene>
    <name evidence="1" type="ORF">LCGC14_2218530</name>
</gene>
<evidence type="ECO:0000313" key="1">
    <source>
        <dbReference type="EMBL" id="KKL59118.1"/>
    </source>
</evidence>
<proteinExistence type="predicted"/>
<organism evidence="1">
    <name type="scientific">marine sediment metagenome</name>
    <dbReference type="NCBI Taxonomy" id="412755"/>
    <lineage>
        <taxon>unclassified sequences</taxon>
        <taxon>metagenomes</taxon>
        <taxon>ecological metagenomes</taxon>
    </lineage>
</organism>
<dbReference type="CDD" id="cd00077">
    <property type="entry name" value="HDc"/>
    <property type="match status" value="1"/>
</dbReference>
<name>A0A0F9DBN2_9ZZZZ</name>
<protein>
    <recommendedName>
        <fullName evidence="2">HD/PDEase domain-containing protein</fullName>
    </recommendedName>
</protein>